<reference evidence="1 2" key="1">
    <citation type="submission" date="2014-06" db="EMBL/GenBank/DDBJ databases">
        <authorList>
            <person name="Teng J.L."/>
            <person name="Huang Y."/>
            <person name="Tse H."/>
            <person name="Lau S.K."/>
            <person name="Woo P.C."/>
        </authorList>
    </citation>
    <scope>NUCLEOTIDE SEQUENCE [LARGE SCALE GENOMIC DNA]</scope>
    <source>
        <strain evidence="1 2">HKU4</strain>
    </source>
</reference>
<evidence type="ECO:0000313" key="2">
    <source>
        <dbReference type="Proteomes" id="UP000030019"/>
    </source>
</evidence>
<comment type="caution">
    <text evidence="1">The sequence shown here is derived from an EMBL/GenBank/DDBJ whole genome shotgun (WGS) entry which is preliminary data.</text>
</comment>
<dbReference type="Proteomes" id="UP000030019">
    <property type="component" value="Unassembled WGS sequence"/>
</dbReference>
<protein>
    <submittedName>
        <fullName evidence="1">Uncharacterized protein</fullName>
    </submittedName>
</protein>
<keyword evidence="2" id="KW-1185">Reference proteome</keyword>
<dbReference type="AlphaFoldDB" id="A0A0A0DGN6"/>
<dbReference type="EMBL" id="JPEN01000068">
    <property type="protein sequence ID" value="KGM37008.1"/>
    <property type="molecule type" value="Genomic_DNA"/>
</dbReference>
<dbReference type="STRING" id="176090.SSIN_1150"/>
<dbReference type="PATRIC" id="fig|176090.4.peg.1115"/>
<organism evidence="1 2">
    <name type="scientific">Streptococcus sinensis</name>
    <dbReference type="NCBI Taxonomy" id="176090"/>
    <lineage>
        <taxon>Bacteria</taxon>
        <taxon>Bacillati</taxon>
        <taxon>Bacillota</taxon>
        <taxon>Bacilli</taxon>
        <taxon>Lactobacillales</taxon>
        <taxon>Streptococcaceae</taxon>
        <taxon>Streptococcus</taxon>
    </lineage>
</organism>
<proteinExistence type="predicted"/>
<gene>
    <name evidence="1" type="ORF">SSIN_1150</name>
</gene>
<accession>A0A0A0DGN6</accession>
<name>A0A0A0DGN6_9STRE</name>
<sequence>MFLKNLLKKSDGVFVKADKYQDQIKMEKRLKFLIGKRKK</sequence>
<evidence type="ECO:0000313" key="1">
    <source>
        <dbReference type="EMBL" id="KGM37008.1"/>
    </source>
</evidence>